<name>A0A3L7Z612_9BACE</name>
<evidence type="ECO:0000313" key="2">
    <source>
        <dbReference type="Proteomes" id="UP000267159"/>
    </source>
</evidence>
<gene>
    <name evidence="1" type="ORF">D7Y07_03005</name>
</gene>
<evidence type="ECO:0000313" key="1">
    <source>
        <dbReference type="EMBL" id="RLT81408.1"/>
    </source>
</evidence>
<dbReference type="Proteomes" id="UP000267159">
    <property type="component" value="Unassembled WGS sequence"/>
</dbReference>
<protein>
    <submittedName>
        <fullName evidence="1">Uncharacterized protein</fullName>
    </submittedName>
</protein>
<dbReference type="EMBL" id="RAZM01000005">
    <property type="protein sequence ID" value="RLT81408.1"/>
    <property type="molecule type" value="Genomic_DNA"/>
</dbReference>
<dbReference type="AlphaFoldDB" id="A0A3L7Z612"/>
<dbReference type="RefSeq" id="WP_121766302.1">
    <property type="nucleotide sequence ID" value="NZ_CANABO010000003.1"/>
</dbReference>
<sequence>MEKEQSFPDWILELESYARQYCELEKIEYQLSPVLREFNSAQENTTHMSVHLAAENEIRSRKDYICSFIGRCVIERIKESGRLSKYPELHTNHNE</sequence>
<reference evidence="1 2" key="1">
    <citation type="submission" date="2018-09" db="EMBL/GenBank/DDBJ databases">
        <title>Murine metabolic-syndrome-specific gut microbial biobank.</title>
        <authorList>
            <person name="Liu C."/>
        </authorList>
    </citation>
    <scope>NUCLEOTIDE SEQUENCE [LARGE SCALE GENOMIC DNA]</scope>
    <source>
        <strain evidence="1 2">0.1X-D8-26</strain>
    </source>
</reference>
<accession>A0A3L7Z612</accession>
<organism evidence="1 2">
    <name type="scientific">Bacteroides acidifaciens</name>
    <dbReference type="NCBI Taxonomy" id="85831"/>
    <lineage>
        <taxon>Bacteria</taxon>
        <taxon>Pseudomonadati</taxon>
        <taxon>Bacteroidota</taxon>
        <taxon>Bacteroidia</taxon>
        <taxon>Bacteroidales</taxon>
        <taxon>Bacteroidaceae</taxon>
        <taxon>Bacteroides</taxon>
    </lineage>
</organism>
<comment type="caution">
    <text evidence="1">The sequence shown here is derived from an EMBL/GenBank/DDBJ whole genome shotgun (WGS) entry which is preliminary data.</text>
</comment>
<proteinExistence type="predicted"/>